<dbReference type="Proteomes" id="UP000192639">
    <property type="component" value="Unassembled WGS sequence"/>
</dbReference>
<reference evidence="1 2" key="1">
    <citation type="journal article" date="2017" name="Environ. Microbiol.">
        <title>Decay of the glycolytic pathway and adaptation to intranuclear parasitism within Enterocytozoonidae microsporidia.</title>
        <authorList>
            <person name="Wiredu Boakye D."/>
            <person name="Jaroenlak P."/>
            <person name="Prachumwat A."/>
            <person name="Williams T.A."/>
            <person name="Bateman K.S."/>
            <person name="Itsathitphaisarn O."/>
            <person name="Sritunyalucksana K."/>
            <person name="Paszkiewicz K.H."/>
            <person name="Moore K.A."/>
            <person name="Stentiford G.D."/>
            <person name="Williams B.A."/>
        </authorList>
    </citation>
    <scope>NUCLEOTIDE SEQUENCE [LARGE SCALE GENOMIC DNA]</scope>
    <source>
        <strain evidence="1 2">GB1</strain>
    </source>
</reference>
<dbReference type="VEuPathDB" id="MicrosporidiaDB:ECANGB1_1881"/>
<protein>
    <submittedName>
        <fullName evidence="1">Uncharacterized protein</fullName>
    </submittedName>
</protein>
<accession>A0A1Y1S8X6</accession>
<gene>
    <name evidence="1" type="ORF">ECANGB1_1881</name>
</gene>
<dbReference type="EMBL" id="LWDP01000006">
    <property type="protein sequence ID" value="ORD94916.1"/>
    <property type="molecule type" value="Genomic_DNA"/>
</dbReference>
<proteinExistence type="predicted"/>
<name>A0A1Y1S8X6_9MICR</name>
<evidence type="ECO:0000313" key="1">
    <source>
        <dbReference type="EMBL" id="ORD94916.1"/>
    </source>
</evidence>
<keyword evidence="2" id="KW-1185">Reference proteome</keyword>
<sequence>MPENKKSGIRIRYVKNILNEPFEKKERRAPLSAYEKLMKRAEKESEEDEHDSLERMERMVAHEFKTVENSSRINLTGEFEDKVKPVKMGWMKRIVKLMKRKKVEEEQASEDRTLLEGVPYENVDVNKNRSKMSRIGKCVQVVVNKSVKQTCKIAKSISRKMKQ</sequence>
<organism evidence="1 2">
    <name type="scientific">Enterospora canceri</name>
    <dbReference type="NCBI Taxonomy" id="1081671"/>
    <lineage>
        <taxon>Eukaryota</taxon>
        <taxon>Fungi</taxon>
        <taxon>Fungi incertae sedis</taxon>
        <taxon>Microsporidia</taxon>
        <taxon>Enterocytozoonidae</taxon>
        <taxon>Enterospora</taxon>
    </lineage>
</organism>
<dbReference type="AlphaFoldDB" id="A0A1Y1S8X6"/>
<comment type="caution">
    <text evidence="1">The sequence shown here is derived from an EMBL/GenBank/DDBJ whole genome shotgun (WGS) entry which is preliminary data.</text>
</comment>
<evidence type="ECO:0000313" key="2">
    <source>
        <dbReference type="Proteomes" id="UP000192639"/>
    </source>
</evidence>